<dbReference type="GO" id="GO:0072344">
    <property type="term" value="P:rescue of stalled ribosome"/>
    <property type="evidence" value="ECO:0007669"/>
    <property type="project" value="UniProtKB-UniRule"/>
</dbReference>
<dbReference type="InterPro" id="IPR054477">
    <property type="entry name" value="LTN1_E3_ligase_6th"/>
</dbReference>
<keyword evidence="1" id="KW-0863">Zinc-finger</keyword>
<feature type="domain" description="E3 ubiquitin-protein ligase listerin ubiquitin conjugating" evidence="3">
    <location>
        <begin position="110"/>
        <end position="150"/>
    </location>
</feature>
<dbReference type="InterPro" id="IPR054478">
    <property type="entry name" value="LTN1_UBC"/>
</dbReference>
<keyword evidence="1" id="KW-0808">Transferase</keyword>
<comment type="pathway">
    <text evidence="1">Protein modification; protein ubiquitination.</text>
</comment>
<dbReference type="PANTHER" id="PTHR12389">
    <property type="entry name" value="ZINC FINGER PROTEIN 294"/>
    <property type="match status" value="1"/>
</dbReference>
<dbReference type="EC" id="2.3.2.27" evidence="1"/>
<dbReference type="Pfam" id="PF22999">
    <property type="entry name" value="LTN1_E3_ligase_6th"/>
    <property type="match status" value="1"/>
</dbReference>
<comment type="catalytic activity">
    <reaction evidence="1">
        <text>S-ubiquitinyl-[E2 ubiquitin-conjugating enzyme]-L-cysteine + [acceptor protein]-L-lysine = [E2 ubiquitin-conjugating enzyme]-L-cysteine + N(6)-ubiquitinyl-[acceptor protein]-L-lysine.</text>
        <dbReference type="EC" id="2.3.2.27"/>
    </reaction>
</comment>
<dbReference type="Proteomes" id="UP001211907">
    <property type="component" value="Unassembled WGS sequence"/>
</dbReference>
<keyword evidence="1" id="KW-0833">Ubl conjugation pathway</keyword>
<comment type="caution">
    <text evidence="4">The sequence shown here is derived from an EMBL/GenBank/DDBJ whole genome shotgun (WGS) entry which is preliminary data.</text>
</comment>
<dbReference type="GO" id="GO:1990116">
    <property type="term" value="P:ribosome-associated ubiquitin-dependent protein catabolic process"/>
    <property type="evidence" value="ECO:0007669"/>
    <property type="project" value="UniProtKB-UniRule"/>
</dbReference>
<evidence type="ECO:0000259" key="3">
    <source>
        <dbReference type="Pfam" id="PF23009"/>
    </source>
</evidence>
<dbReference type="PANTHER" id="PTHR12389:SF0">
    <property type="entry name" value="E3 UBIQUITIN-PROTEIN LIGASE LISTERIN"/>
    <property type="match status" value="1"/>
</dbReference>
<evidence type="ECO:0000256" key="1">
    <source>
        <dbReference type="RuleBase" id="RU367090"/>
    </source>
</evidence>
<feature type="domain" description="E3 ubiquitin-protein ligase listerin HEAT repeat region" evidence="2">
    <location>
        <begin position="2"/>
        <end position="99"/>
    </location>
</feature>
<dbReference type="GO" id="GO:0061630">
    <property type="term" value="F:ubiquitin protein ligase activity"/>
    <property type="evidence" value="ECO:0007669"/>
    <property type="project" value="UniProtKB-UniRule"/>
</dbReference>
<dbReference type="GO" id="GO:1990112">
    <property type="term" value="C:RQC complex"/>
    <property type="evidence" value="ECO:0007669"/>
    <property type="project" value="UniProtKB-UniRule"/>
</dbReference>
<reference evidence="4" key="1">
    <citation type="submission" date="2020-05" db="EMBL/GenBank/DDBJ databases">
        <title>Phylogenomic resolution of chytrid fungi.</title>
        <authorList>
            <person name="Stajich J.E."/>
            <person name="Amses K."/>
            <person name="Simmons R."/>
            <person name="Seto K."/>
            <person name="Myers J."/>
            <person name="Bonds A."/>
            <person name="Quandt C.A."/>
            <person name="Barry K."/>
            <person name="Liu P."/>
            <person name="Grigoriev I."/>
            <person name="Longcore J.E."/>
            <person name="James T.Y."/>
        </authorList>
    </citation>
    <scope>NUCLEOTIDE SEQUENCE</scope>
    <source>
        <strain evidence="4">JEL0513</strain>
    </source>
</reference>
<proteinExistence type="inferred from homology"/>
<keyword evidence="1" id="KW-0862">Zinc</keyword>
<dbReference type="AlphaFoldDB" id="A0AAD5SVM7"/>
<name>A0AAD5SVM7_9FUNG</name>
<evidence type="ECO:0000313" key="4">
    <source>
        <dbReference type="EMBL" id="KAJ3103221.1"/>
    </source>
</evidence>
<dbReference type="Pfam" id="PF23009">
    <property type="entry name" value="UBC_like"/>
    <property type="match status" value="1"/>
</dbReference>
<protein>
    <recommendedName>
        <fullName evidence="1">E3 ubiquitin-protein ligase listerin</fullName>
        <ecNumber evidence="1">2.3.2.27</ecNumber>
    </recommendedName>
    <alternativeName>
        <fullName evidence="1">RING-type E3 ubiquitin transferase listerin</fullName>
    </alternativeName>
</protein>
<dbReference type="GO" id="GO:0043023">
    <property type="term" value="F:ribosomal large subunit binding"/>
    <property type="evidence" value="ECO:0007669"/>
    <property type="project" value="TreeGrafter"/>
</dbReference>
<feature type="non-terminal residue" evidence="4">
    <location>
        <position position="158"/>
    </location>
</feature>
<organism evidence="4 5">
    <name type="scientific">Physocladia obscura</name>
    <dbReference type="NCBI Taxonomy" id="109957"/>
    <lineage>
        <taxon>Eukaryota</taxon>
        <taxon>Fungi</taxon>
        <taxon>Fungi incertae sedis</taxon>
        <taxon>Chytridiomycota</taxon>
        <taxon>Chytridiomycota incertae sedis</taxon>
        <taxon>Chytridiomycetes</taxon>
        <taxon>Chytridiales</taxon>
        <taxon>Chytriomycetaceae</taxon>
        <taxon>Physocladia</taxon>
    </lineage>
</organism>
<comment type="function">
    <text evidence="1">E3 ubiquitin-protein ligase. Component of the ribosome quality control complex (RQC), a ribosome-associated complex that mediates ubiquitination and extraction of incompletely synthesized nascent chains for proteasomal degradation.</text>
</comment>
<comment type="subunit">
    <text evidence="1">Component of the ribosome quality control complex (RQC).</text>
</comment>
<evidence type="ECO:0000259" key="2">
    <source>
        <dbReference type="Pfam" id="PF22999"/>
    </source>
</evidence>
<keyword evidence="5" id="KW-1185">Reference proteome</keyword>
<keyword evidence="1" id="KW-0479">Metal-binding</keyword>
<accession>A0AAD5SVM7</accession>
<comment type="similarity">
    <text evidence="1">Belongs to the LTN1 family.</text>
</comment>
<evidence type="ECO:0000313" key="5">
    <source>
        <dbReference type="Proteomes" id="UP001211907"/>
    </source>
</evidence>
<dbReference type="GO" id="GO:0008270">
    <property type="term" value="F:zinc ion binding"/>
    <property type="evidence" value="ECO:0007669"/>
    <property type="project" value="UniProtKB-KW"/>
</dbReference>
<dbReference type="GO" id="GO:0005829">
    <property type="term" value="C:cytosol"/>
    <property type="evidence" value="ECO:0007669"/>
    <property type="project" value="UniProtKB-UniRule"/>
</dbReference>
<gene>
    <name evidence="4" type="ORF">HK100_004240</name>
</gene>
<dbReference type="InterPro" id="IPR039795">
    <property type="entry name" value="LTN1/Rkr1"/>
</dbReference>
<dbReference type="EMBL" id="JADGJH010002118">
    <property type="protein sequence ID" value="KAJ3103221.1"/>
    <property type="molecule type" value="Genomic_DNA"/>
</dbReference>
<sequence length="158" mass="17818">MSKLLEFIFYTLGVGCTPKPFDLTGWEFSAIEVEGLDFESEIGVSLLCAHLYYRILRSIPSLARTWWSSSKDRQLTQSVEAYTDKWFSPLLIHSEIDLVLTQRTSIEDVEIKTSKVSREITAKYVMDEASADIIVSFPPGFPLKLVEFKTNSGGRAIG</sequence>